<feature type="domain" description="SAC3/GANP/THP3 conserved" evidence="2">
    <location>
        <begin position="24"/>
        <end position="343"/>
    </location>
</feature>
<evidence type="ECO:0000259" key="2">
    <source>
        <dbReference type="Pfam" id="PF03399"/>
    </source>
</evidence>
<feature type="compositionally biased region" description="Basic and acidic residues" evidence="1">
    <location>
        <begin position="784"/>
        <end position="793"/>
    </location>
</feature>
<gene>
    <name evidence="3" type="ORF">L228DRAFT_129763</name>
</gene>
<feature type="compositionally biased region" description="Acidic residues" evidence="1">
    <location>
        <begin position="428"/>
        <end position="439"/>
    </location>
</feature>
<dbReference type="OrthoDB" id="264795at2759"/>
<sequence length="1378" mass="151295">MLADPTKAMSLADAITPVGTCQDMCAEFERVERIVQNEVKGPEKITAGATNRLVPCEDLMVKKFRRSAAGHDEQLPSDIRPPHVLKKTLDYLFHDVVGNCERLGDVHHFVWDRTRAVRNDFSIQQLTKAPDVRIAIECYERIARFHILSLHHLSIPGNAYAEYTNHQEQEQLDKTLLSLMYYYDDSRGILESPNEAEFRAYCIIFQIRERCPDTEERAQRWPKEIFWDPRVQRALKIYAAATSVVEEQGPLQPYTGYSVAQGNYGRFWSTVGSQEISYLMACVAEIYFNHVRKAALSSIMRAYKQGGHAKTEDWTLNDLVPVLGFDDDDEVRIFCEAYGLTISERADNEEYLEIGPNSGRDLLDPNPPPKQFFSRSLVEKKRYGRTLSSVINGMTAIAAEQAGMIDEAAVVGDETMSPNKNDSLFVTEDSEDEEPLDADASDQLDAGTEASVMSSALNPFAVSFKPTEPVANLARSSAGDHSSEITSPLSNPLSAPHSSAISSNPFGSTPTAKSSTSPLNFSSPAVSDPLNKAKAPSPLSNPFQPMQTWQPSVPKSPSGSINPFAAGFSSVPAPRPFAGALFGKLDTSQITTATQQPPSLDTTSEGNGRQVPSEPSSSKTTSYPTPFTSGLSTAAPTAPVASPSSIFDPHRPQVKSSSTPLAISQTAEVSNTPAFQDQPPSPFKTSTSPSFVVASEKRQHSSPLSTSRPPLTERSYHSTLFQSNCQSNDIDDASPGSPASIKELDPLNKHVAPTESQYVRRRTENGPQKPSRPDVGLAVGSTERNPDQGGHDLSRKAVMDKTLDQIASSLFLESYGLLEQLVEHTIGPIIRQAQAHMKNEAVMNEADAFRRNIVARRYVKRWREICWKLRLLRKSKERRQRFAEDAKLVAREKRRRSETPDNVISLLQKPLVAETPSRSLQKSTVDLLSQKSTRPLTYDLTKQKGSLESKSSQHPVTRPRAHLSPTTSASGVEFSPERISVLGHRGRRSTISSISSTNAPLLRSFAGIRKENTAPFNRSLQSLSFLSGDSLLSSSVIARARKLVPENRPAKQDTTQAPYFKMKALGLDPNVTLSTSQSPSRLSSPLSFSQQSPSNTRSGARDHEKSIPHISKPAILSTSFSPSSPSFLRMSQNTSNGPSKKRSREDRECENGKVYETVGMEEAIAAANETFNPCSTSSSGRDNDHSPAKSSTNLGARKMAKLDFSAPKSTGSLPPFPGHERQQTTALDDEDEQLFAQMRGVREAMDDTIRFFQEESARNKHDAASVTGQETNYTFPVSATFSTTPIAKTFQTTQGTKLSADPLISSTPLGEAGDLFSRFTRPASGSDLAEREPQSIAQRQRKGKQPLRDPPGFATAATELQKQQEEKSGISMDDAIEL</sequence>
<feature type="compositionally biased region" description="Low complexity" evidence="1">
    <location>
        <begin position="1073"/>
        <end position="1094"/>
    </location>
</feature>
<feature type="compositionally biased region" description="Polar residues" evidence="1">
    <location>
        <begin position="588"/>
        <end position="607"/>
    </location>
</feature>
<dbReference type="InterPro" id="IPR005062">
    <property type="entry name" value="SAC3/GANP/THP3_conserved"/>
</dbReference>
<feature type="compositionally biased region" description="Polar residues" evidence="1">
    <location>
        <begin position="1171"/>
        <end position="1180"/>
    </location>
</feature>
<name>A0A165GUJ0_XYLHT</name>
<dbReference type="Gene3D" id="1.25.40.990">
    <property type="match status" value="1"/>
</dbReference>
<feature type="region of interest" description="Disordered" evidence="1">
    <location>
        <begin position="938"/>
        <end position="974"/>
    </location>
</feature>
<dbReference type="RefSeq" id="XP_018188166.1">
    <property type="nucleotide sequence ID" value="XM_018329095.1"/>
</dbReference>
<dbReference type="InterPro" id="IPR045107">
    <property type="entry name" value="SAC3/GANP/THP3"/>
</dbReference>
<feature type="region of interest" description="Disordered" evidence="1">
    <location>
        <begin position="1305"/>
        <end position="1353"/>
    </location>
</feature>
<feature type="region of interest" description="Disordered" evidence="1">
    <location>
        <begin position="588"/>
        <end position="713"/>
    </location>
</feature>
<protein>
    <recommendedName>
        <fullName evidence="2">SAC3/GANP/THP3 conserved domain-containing protein</fullName>
    </recommendedName>
</protein>
<feature type="compositionally biased region" description="Low complexity" evidence="1">
    <location>
        <begin position="701"/>
        <end position="712"/>
    </location>
</feature>
<dbReference type="PANTHER" id="PTHR12436:SF3">
    <property type="entry name" value="GERMINAL-CENTER ASSOCIATED NUCLEAR PROTEIN"/>
    <property type="match status" value="1"/>
</dbReference>
<dbReference type="Proteomes" id="UP000076632">
    <property type="component" value="Unassembled WGS sequence"/>
</dbReference>
<dbReference type="Pfam" id="PF03399">
    <property type="entry name" value="SAC3_GANP"/>
    <property type="match status" value="1"/>
</dbReference>
<feature type="compositionally biased region" description="Polar residues" evidence="1">
    <location>
        <begin position="484"/>
        <end position="525"/>
    </location>
</feature>
<feature type="region of interest" description="Disordered" evidence="1">
    <location>
        <begin position="1359"/>
        <end position="1378"/>
    </location>
</feature>
<feature type="compositionally biased region" description="Low complexity" evidence="1">
    <location>
        <begin position="612"/>
        <end position="645"/>
    </location>
</feature>
<reference evidence="3 4" key="1">
    <citation type="journal article" date="2016" name="Fungal Biol.">
        <title>The genome of Xylona heveae provides a window into fungal endophytism.</title>
        <authorList>
            <person name="Gazis R."/>
            <person name="Kuo A."/>
            <person name="Riley R."/>
            <person name="LaButti K."/>
            <person name="Lipzen A."/>
            <person name="Lin J."/>
            <person name="Amirebrahimi M."/>
            <person name="Hesse C.N."/>
            <person name="Spatafora J.W."/>
            <person name="Henrissat B."/>
            <person name="Hainaut M."/>
            <person name="Grigoriev I.V."/>
            <person name="Hibbett D.S."/>
        </authorList>
    </citation>
    <scope>NUCLEOTIDE SEQUENCE [LARGE SCALE GENOMIC DNA]</scope>
    <source>
        <strain evidence="3 4">TC161</strain>
    </source>
</reference>
<dbReference type="PANTHER" id="PTHR12436">
    <property type="entry name" value="80 KDA MCM3-ASSOCIATED PROTEIN"/>
    <property type="match status" value="1"/>
</dbReference>
<evidence type="ECO:0000313" key="4">
    <source>
        <dbReference type="Proteomes" id="UP000076632"/>
    </source>
</evidence>
<dbReference type="EMBL" id="KV407458">
    <property type="protein sequence ID" value="KZF22611.1"/>
    <property type="molecule type" value="Genomic_DNA"/>
</dbReference>
<feature type="compositionally biased region" description="Low complexity" evidence="1">
    <location>
        <begin position="1117"/>
        <end position="1127"/>
    </location>
</feature>
<feature type="region of interest" description="Disordered" evidence="1">
    <location>
        <begin position="725"/>
        <end position="793"/>
    </location>
</feature>
<dbReference type="InParanoid" id="A0A165GUJ0"/>
<dbReference type="GeneID" id="28894232"/>
<dbReference type="GO" id="GO:0070390">
    <property type="term" value="C:transcription export complex 2"/>
    <property type="evidence" value="ECO:0007669"/>
    <property type="project" value="TreeGrafter"/>
</dbReference>
<evidence type="ECO:0000256" key="1">
    <source>
        <dbReference type="SAM" id="MobiDB-lite"/>
    </source>
</evidence>
<proteinExistence type="predicted"/>
<dbReference type="GO" id="GO:0005737">
    <property type="term" value="C:cytoplasm"/>
    <property type="evidence" value="ECO:0007669"/>
    <property type="project" value="TreeGrafter"/>
</dbReference>
<feature type="region of interest" description="Disordered" evidence="1">
    <location>
        <begin position="473"/>
        <end position="569"/>
    </location>
</feature>
<feature type="region of interest" description="Disordered" evidence="1">
    <location>
        <begin position="1171"/>
        <end position="1194"/>
    </location>
</feature>
<keyword evidence="4" id="KW-1185">Reference proteome</keyword>
<dbReference type="GO" id="GO:0006406">
    <property type="term" value="P:mRNA export from nucleus"/>
    <property type="evidence" value="ECO:0007669"/>
    <property type="project" value="TreeGrafter"/>
</dbReference>
<feature type="region of interest" description="Disordered" evidence="1">
    <location>
        <begin position="1071"/>
        <end position="1151"/>
    </location>
</feature>
<organism evidence="3 4">
    <name type="scientific">Xylona heveae (strain CBS 132557 / TC161)</name>
    <dbReference type="NCBI Taxonomy" id="1328760"/>
    <lineage>
        <taxon>Eukaryota</taxon>
        <taxon>Fungi</taxon>
        <taxon>Dikarya</taxon>
        <taxon>Ascomycota</taxon>
        <taxon>Pezizomycotina</taxon>
        <taxon>Xylonomycetes</taxon>
        <taxon>Xylonales</taxon>
        <taxon>Xylonaceae</taxon>
        <taxon>Xylona</taxon>
    </lineage>
</organism>
<feature type="compositionally biased region" description="Polar residues" evidence="1">
    <location>
        <begin position="1129"/>
        <end position="1138"/>
    </location>
</feature>
<accession>A0A165GUJ0</accession>
<feature type="region of interest" description="Disordered" evidence="1">
    <location>
        <begin position="413"/>
        <end position="439"/>
    </location>
</feature>
<feature type="compositionally biased region" description="Polar residues" evidence="1">
    <location>
        <begin position="538"/>
        <end position="561"/>
    </location>
</feature>
<dbReference type="STRING" id="1328760.A0A165GUJ0"/>
<feature type="compositionally biased region" description="Polar residues" evidence="1">
    <location>
        <begin position="654"/>
        <end position="675"/>
    </location>
</feature>
<evidence type="ECO:0000313" key="3">
    <source>
        <dbReference type="EMBL" id="KZF22611.1"/>
    </source>
</evidence>